<accession>A0A328Z1P3</accession>
<protein>
    <recommendedName>
        <fullName evidence="3">T4 beta protein</fullName>
    </recommendedName>
</protein>
<gene>
    <name evidence="1" type="ORF">AX018_104323</name>
</gene>
<comment type="caution">
    <text evidence="1">The sequence shown here is derived from an EMBL/GenBank/DDBJ whole genome shotgun (WGS) entry which is preliminary data.</text>
</comment>
<dbReference type="OrthoDB" id="2991334at2"/>
<organism evidence="1 2">
    <name type="scientific">Paracidovorax anthurii</name>
    <dbReference type="NCBI Taxonomy" id="78229"/>
    <lineage>
        <taxon>Bacteria</taxon>
        <taxon>Pseudomonadati</taxon>
        <taxon>Pseudomonadota</taxon>
        <taxon>Betaproteobacteria</taxon>
        <taxon>Burkholderiales</taxon>
        <taxon>Comamonadaceae</taxon>
        <taxon>Paracidovorax</taxon>
    </lineage>
</organism>
<evidence type="ECO:0000313" key="2">
    <source>
        <dbReference type="Proteomes" id="UP000248856"/>
    </source>
</evidence>
<evidence type="ECO:0008006" key="3">
    <source>
        <dbReference type="Google" id="ProtNLM"/>
    </source>
</evidence>
<dbReference type="AlphaFoldDB" id="A0A328Z1P3"/>
<evidence type="ECO:0000313" key="1">
    <source>
        <dbReference type="EMBL" id="RAR76747.1"/>
    </source>
</evidence>
<name>A0A328Z1P3_9BURK</name>
<keyword evidence="2" id="KW-1185">Reference proteome</keyword>
<reference evidence="1 2" key="1">
    <citation type="submission" date="2018-06" db="EMBL/GenBank/DDBJ databases">
        <title>Genomic Encyclopedia of Archaeal and Bacterial Type Strains, Phase II (KMG-II): from individual species to whole genera.</title>
        <authorList>
            <person name="Goeker M."/>
        </authorList>
    </citation>
    <scope>NUCLEOTIDE SEQUENCE [LARGE SCALE GENOMIC DNA]</scope>
    <source>
        <strain evidence="1 2">CFPB 3232</strain>
    </source>
</reference>
<dbReference type="RefSeq" id="WP_111880164.1">
    <property type="nucleotide sequence ID" value="NZ_CBCSGC010000051.1"/>
</dbReference>
<sequence>MASYLQLGHDSWNLLEEPDIGDYAGLVLSPVNDAPADVANRLGRLGDLRDELEVILDPQMYNPAFEKGKMDEWAYFSSEYETADRGDLNWWAQRAHEIVEQGAQLGVDAVCSPAFVPRQFTDAYYAFIVEVADAMKHHADGRQQETLLTAIVSLRDLNNPSRALSIASILSRSSCDRVYLMFLNEDVPARQPMKDAAGLPTAVHLIRLLSEAMRIHVAFASHDLVLWKFAGATDISTGKYMNLRRFSPGRWGEEEPGGRQVPYWNEGPLLARLREADVAKLNRQGWFDDRTFESNPAGARILEIIRSGEKVAWLKLSWMQYLRWASNIESLWHGDAAAVETGLRAADHNWGLLSNVLFQDRFNDGSHVRGWINAIREGRGR</sequence>
<dbReference type="EMBL" id="QLTA01000043">
    <property type="protein sequence ID" value="RAR76747.1"/>
    <property type="molecule type" value="Genomic_DNA"/>
</dbReference>
<dbReference type="Proteomes" id="UP000248856">
    <property type="component" value="Unassembled WGS sequence"/>
</dbReference>
<proteinExistence type="predicted"/>